<dbReference type="Proteomes" id="UP000184041">
    <property type="component" value="Unassembled WGS sequence"/>
</dbReference>
<dbReference type="Gene3D" id="3.30.428.10">
    <property type="entry name" value="HIT-like"/>
    <property type="match status" value="1"/>
</dbReference>
<gene>
    <name evidence="5" type="ORF">SAMN05443144_103104</name>
</gene>
<evidence type="ECO:0000256" key="1">
    <source>
        <dbReference type="PIRSR" id="PIRSR601310-1"/>
    </source>
</evidence>
<reference evidence="5 6" key="1">
    <citation type="submission" date="2016-11" db="EMBL/GenBank/DDBJ databases">
        <authorList>
            <person name="Jaros S."/>
            <person name="Januszkiewicz K."/>
            <person name="Wedrychowicz H."/>
        </authorList>
    </citation>
    <scope>NUCLEOTIDE SEQUENCE [LARGE SCALE GENOMIC DNA]</scope>
    <source>
        <strain evidence="5 6">DSM 21986</strain>
    </source>
</reference>
<proteinExistence type="predicted"/>
<evidence type="ECO:0000313" key="6">
    <source>
        <dbReference type="Proteomes" id="UP000184041"/>
    </source>
</evidence>
<dbReference type="PROSITE" id="PS51084">
    <property type="entry name" value="HIT_2"/>
    <property type="match status" value="1"/>
</dbReference>
<dbReference type="GO" id="GO:0009117">
    <property type="term" value="P:nucleotide metabolic process"/>
    <property type="evidence" value="ECO:0007669"/>
    <property type="project" value="TreeGrafter"/>
</dbReference>
<dbReference type="STRING" id="1194090.SAMN05443144_103104"/>
<evidence type="ECO:0000259" key="4">
    <source>
        <dbReference type="PROSITE" id="PS51084"/>
    </source>
</evidence>
<dbReference type="SUPFAM" id="SSF54197">
    <property type="entry name" value="HIT-like"/>
    <property type="match status" value="1"/>
</dbReference>
<name>A0A1M4W2J3_9BACT</name>
<dbReference type="PRINTS" id="PR00332">
    <property type="entry name" value="HISTRIAD"/>
</dbReference>
<dbReference type="EMBL" id="FQUS01000003">
    <property type="protein sequence ID" value="SHE75504.1"/>
    <property type="molecule type" value="Genomic_DNA"/>
</dbReference>
<dbReference type="InterPro" id="IPR001310">
    <property type="entry name" value="Histidine_triad_HIT"/>
</dbReference>
<evidence type="ECO:0000313" key="5">
    <source>
        <dbReference type="EMBL" id="SHE75504.1"/>
    </source>
</evidence>
<dbReference type="PANTHER" id="PTHR46648">
    <property type="entry name" value="HIT FAMILY PROTEIN 1"/>
    <property type="match status" value="1"/>
</dbReference>
<dbReference type="PANTHER" id="PTHR46648:SF1">
    <property type="entry name" value="ADENOSINE 5'-MONOPHOSPHORAMIDASE HNT1"/>
    <property type="match status" value="1"/>
</dbReference>
<accession>A0A1M4W2J3</accession>
<keyword evidence="6" id="KW-1185">Reference proteome</keyword>
<feature type="active site" description="Tele-AMP-histidine intermediate" evidence="1">
    <location>
        <position position="93"/>
    </location>
</feature>
<feature type="short sequence motif" description="Histidine triad motif" evidence="2 3">
    <location>
        <begin position="91"/>
        <end position="95"/>
    </location>
</feature>
<evidence type="ECO:0000256" key="2">
    <source>
        <dbReference type="PIRSR" id="PIRSR601310-3"/>
    </source>
</evidence>
<dbReference type="Pfam" id="PF01230">
    <property type="entry name" value="HIT"/>
    <property type="match status" value="1"/>
</dbReference>
<organism evidence="5 6">
    <name type="scientific">Fodinibius roseus</name>
    <dbReference type="NCBI Taxonomy" id="1194090"/>
    <lineage>
        <taxon>Bacteria</taxon>
        <taxon>Pseudomonadati</taxon>
        <taxon>Balneolota</taxon>
        <taxon>Balneolia</taxon>
        <taxon>Balneolales</taxon>
        <taxon>Balneolaceae</taxon>
        <taxon>Fodinibius</taxon>
    </lineage>
</organism>
<dbReference type="InterPro" id="IPR011146">
    <property type="entry name" value="HIT-like"/>
</dbReference>
<dbReference type="InterPro" id="IPR036265">
    <property type="entry name" value="HIT-like_sf"/>
</dbReference>
<protein>
    <submittedName>
        <fullName evidence="5">Histidine triad (HIT) family protein</fullName>
    </submittedName>
</protein>
<evidence type="ECO:0000256" key="3">
    <source>
        <dbReference type="PROSITE-ProRule" id="PRU00464"/>
    </source>
</evidence>
<feature type="domain" description="HIT" evidence="4">
    <location>
        <begin position="4"/>
        <end position="106"/>
    </location>
</feature>
<dbReference type="GO" id="GO:0003824">
    <property type="term" value="F:catalytic activity"/>
    <property type="evidence" value="ECO:0007669"/>
    <property type="project" value="InterPro"/>
</dbReference>
<dbReference type="RefSeq" id="WP_073059580.1">
    <property type="nucleotide sequence ID" value="NZ_FQUS01000003.1"/>
</dbReference>
<dbReference type="OrthoDB" id="9784774at2"/>
<sequence length="132" mass="14783">MSTIFTKIIEGEIPCHKVAETDDHIAFLDINPIAEGHTLVVPKQEVDYFFDLPDALMKSTMDFSRTIARALDEALAPLRTGVIVQGLEVPHAHVHLIPLYETHQVMALGHNVSVSEDRMEELKELISKQVTL</sequence>
<dbReference type="AlphaFoldDB" id="A0A1M4W2J3"/>